<dbReference type="Gene3D" id="1.20.1610.10">
    <property type="entry name" value="alpha-1,2-mannosidases domains"/>
    <property type="match status" value="1"/>
</dbReference>
<dbReference type="Gene3D" id="1.20.1050.60">
    <property type="entry name" value="alpha-1,2-mannosidase"/>
    <property type="match status" value="1"/>
</dbReference>
<dbReference type="Gene3D" id="3.30.2080.10">
    <property type="entry name" value="GH92 mannosidase domain"/>
    <property type="match status" value="1"/>
</dbReference>
<accession>A0A9D9J2B1</accession>
<dbReference type="GO" id="GO:0000224">
    <property type="term" value="F:peptide-N4-(N-acetyl-beta-glucosaminyl)asparagine amidase activity"/>
    <property type="evidence" value="ECO:0007669"/>
    <property type="project" value="TreeGrafter"/>
</dbReference>
<protein>
    <submittedName>
        <fullName evidence="7">GH92 family glycosyl hydrolase</fullName>
        <ecNumber evidence="7">3.2.1.-</ecNumber>
    </submittedName>
</protein>
<dbReference type="InterPro" id="IPR005887">
    <property type="entry name" value="GH92_a_mannosidase_put"/>
</dbReference>
<dbReference type="GO" id="GO:0030246">
    <property type="term" value="F:carbohydrate binding"/>
    <property type="evidence" value="ECO:0007669"/>
    <property type="project" value="InterPro"/>
</dbReference>
<name>A0A9D9J2B1_9BACT</name>
<feature type="chain" id="PRO_5038430564" evidence="4">
    <location>
        <begin position="22"/>
        <end position="751"/>
    </location>
</feature>
<dbReference type="InterPro" id="IPR008928">
    <property type="entry name" value="6-hairpin_glycosidase_sf"/>
</dbReference>
<evidence type="ECO:0000256" key="2">
    <source>
        <dbReference type="ARBA" id="ARBA00011245"/>
    </source>
</evidence>
<evidence type="ECO:0000259" key="5">
    <source>
        <dbReference type="Pfam" id="PF07971"/>
    </source>
</evidence>
<dbReference type="InterPro" id="IPR012939">
    <property type="entry name" value="Glyco_hydro_92"/>
</dbReference>
<feature type="signal peptide" evidence="4">
    <location>
        <begin position="1"/>
        <end position="21"/>
    </location>
</feature>
<keyword evidence="3" id="KW-0106">Calcium</keyword>
<dbReference type="SUPFAM" id="SSF48208">
    <property type="entry name" value="Six-hairpin glycosidases"/>
    <property type="match status" value="1"/>
</dbReference>
<comment type="subunit">
    <text evidence="2">Monomer.</text>
</comment>
<dbReference type="Proteomes" id="UP000823750">
    <property type="component" value="Unassembled WGS sequence"/>
</dbReference>
<dbReference type="InterPro" id="IPR014718">
    <property type="entry name" value="GH-type_carb-bd"/>
</dbReference>
<dbReference type="EMBL" id="JADILX010000053">
    <property type="protein sequence ID" value="MBO8485400.1"/>
    <property type="molecule type" value="Genomic_DNA"/>
</dbReference>
<evidence type="ECO:0000256" key="1">
    <source>
        <dbReference type="ARBA" id="ARBA00001913"/>
    </source>
</evidence>
<dbReference type="GO" id="GO:0006516">
    <property type="term" value="P:glycoprotein catabolic process"/>
    <property type="evidence" value="ECO:0007669"/>
    <property type="project" value="TreeGrafter"/>
</dbReference>
<keyword evidence="4" id="KW-0732">Signal</keyword>
<reference evidence="7" key="1">
    <citation type="submission" date="2020-10" db="EMBL/GenBank/DDBJ databases">
        <authorList>
            <person name="Gilroy R."/>
        </authorList>
    </citation>
    <scope>NUCLEOTIDE SEQUENCE</scope>
    <source>
        <strain evidence="7">B2-16538</strain>
    </source>
</reference>
<dbReference type="InterPro" id="IPR050883">
    <property type="entry name" value="PNGase"/>
</dbReference>
<sequence length="751" mass="83987">MNRIPIVFAVAAFLSAGSAAAAVSDDVLQYVDPFIGTTNFGTTNPGAVCPNGLMSVSPFNVMGSDLNVYDKDSRWWSTPYCYENRYFTGFSHVNLSGVGCPELGSLLTMPTTGPLNVDYHVYGSEYSDEQASPGYYTNVLSAYGVKTEVTATMRTSAERYTFPAGQGNILVNLGEGLTNETGAFVRKVSDTEIEGMRLLGTFCYNPQAVFPVYFVLRVSKAPKEAGYWKKQRPMTGVEAEWTPDNGKYKLYTKYGRELAGDDIGYWFTFDTEEGEQIELQMGVSFVSMENARENLDAEQDGFDFDAVRSRAEKMWAEDLSRIRVHGGTLEQKTVFYTGLYHALIHPNILNDVNGEYPLMENDGVGTVPAGHNRYTVFSLWDTYRNLHQLMTLLYPERQLDMVRSMIGIYEEWGWMPKWELYGRETFTMEGDPAIPVIADTWFKGLKDFDIETAYAAFVKSATTPGAENRMRPDVDPYIEKGYIPLGVYAADLSGDNAVSHALEYYIADHALSLLADSLGHKEDAARFRKASLGYRHYYCPEYGTLRPLMKDGSFYSPFNPRQGENFETAPGFHEGSAWNYTFYVPHDVKGLARLMGGKKKFIDKLQMVFDEGLYDPANEPDIAYPYLFSYFPGEEWRTQKTVTDLLSKYYRAEPDGIPGNDDTGTMSAWAVFSMMGFYPDCPGEPHYTLVAPVFDKVEISLDPEYAGGKEVLVIENNAEGYATGVTAGGRPLKGFRISHSELTGAGTLTFE</sequence>
<dbReference type="AlphaFoldDB" id="A0A9D9J2B1"/>
<organism evidence="7 8">
    <name type="scientific">Candidatus Cryptobacteroides excrementavium</name>
    <dbReference type="NCBI Taxonomy" id="2840759"/>
    <lineage>
        <taxon>Bacteria</taxon>
        <taxon>Pseudomonadati</taxon>
        <taxon>Bacteroidota</taxon>
        <taxon>Bacteroidia</taxon>
        <taxon>Bacteroidales</taxon>
        <taxon>Candidatus Cryptobacteroides</taxon>
    </lineage>
</organism>
<dbReference type="InterPro" id="IPR041371">
    <property type="entry name" value="GH92_N"/>
</dbReference>
<dbReference type="GO" id="GO:0005975">
    <property type="term" value="P:carbohydrate metabolic process"/>
    <property type="evidence" value="ECO:0007669"/>
    <property type="project" value="InterPro"/>
</dbReference>
<dbReference type="Gene3D" id="2.70.98.10">
    <property type="match status" value="1"/>
</dbReference>
<evidence type="ECO:0000259" key="6">
    <source>
        <dbReference type="Pfam" id="PF17678"/>
    </source>
</evidence>
<dbReference type="NCBIfam" id="TIGR01180">
    <property type="entry name" value="aman2_put"/>
    <property type="match status" value="1"/>
</dbReference>
<comment type="caution">
    <text evidence="7">The sequence shown here is derived from an EMBL/GenBank/DDBJ whole genome shotgun (WGS) entry which is preliminary data.</text>
</comment>
<dbReference type="GO" id="GO:0016798">
    <property type="term" value="F:hydrolase activity, acting on glycosyl bonds"/>
    <property type="evidence" value="ECO:0007669"/>
    <property type="project" value="UniProtKB-KW"/>
</dbReference>
<gene>
    <name evidence="7" type="ORF">IAB78_03130</name>
</gene>
<dbReference type="PANTHER" id="PTHR12143:SF39">
    <property type="entry name" value="SECRETED PROTEIN"/>
    <property type="match status" value="1"/>
</dbReference>
<evidence type="ECO:0000313" key="8">
    <source>
        <dbReference type="Proteomes" id="UP000823750"/>
    </source>
</evidence>
<keyword evidence="7" id="KW-0326">Glycosidase</keyword>
<dbReference type="GO" id="GO:0005829">
    <property type="term" value="C:cytosol"/>
    <property type="evidence" value="ECO:0007669"/>
    <property type="project" value="TreeGrafter"/>
</dbReference>
<evidence type="ECO:0000313" key="7">
    <source>
        <dbReference type="EMBL" id="MBO8485400.1"/>
    </source>
</evidence>
<proteinExistence type="predicted"/>
<comment type="cofactor">
    <cofactor evidence="1">
        <name>Ca(2+)</name>
        <dbReference type="ChEBI" id="CHEBI:29108"/>
    </cofactor>
</comment>
<evidence type="ECO:0000256" key="4">
    <source>
        <dbReference type="SAM" id="SignalP"/>
    </source>
</evidence>
<dbReference type="PANTHER" id="PTHR12143">
    <property type="entry name" value="PEPTIDE N-GLYCANASE PNGASE -RELATED"/>
    <property type="match status" value="1"/>
</dbReference>
<dbReference type="FunFam" id="1.20.1050.60:FF:000001">
    <property type="entry name" value="Putative alpha-1,2-mannosidase"/>
    <property type="match status" value="1"/>
</dbReference>
<dbReference type="EC" id="3.2.1.-" evidence="7"/>
<keyword evidence="7" id="KW-0378">Hydrolase</keyword>
<dbReference type="Pfam" id="PF17678">
    <property type="entry name" value="Glyco_hydro_92N"/>
    <property type="match status" value="1"/>
</dbReference>
<reference evidence="7" key="2">
    <citation type="journal article" date="2021" name="PeerJ">
        <title>Extensive microbial diversity within the chicken gut microbiome revealed by metagenomics and culture.</title>
        <authorList>
            <person name="Gilroy R."/>
            <person name="Ravi A."/>
            <person name="Getino M."/>
            <person name="Pursley I."/>
            <person name="Horton D.L."/>
            <person name="Alikhan N.F."/>
            <person name="Baker D."/>
            <person name="Gharbi K."/>
            <person name="Hall N."/>
            <person name="Watson M."/>
            <person name="Adriaenssens E.M."/>
            <person name="Foster-Nyarko E."/>
            <person name="Jarju S."/>
            <person name="Secka A."/>
            <person name="Antonio M."/>
            <person name="Oren A."/>
            <person name="Chaudhuri R.R."/>
            <person name="La Ragione R."/>
            <person name="Hildebrand F."/>
            <person name="Pallen M.J."/>
        </authorList>
    </citation>
    <scope>NUCLEOTIDE SEQUENCE</scope>
    <source>
        <strain evidence="7">B2-16538</strain>
    </source>
</reference>
<evidence type="ECO:0000256" key="3">
    <source>
        <dbReference type="ARBA" id="ARBA00022837"/>
    </source>
</evidence>
<feature type="domain" description="Glycosyl hydrolase family 92" evidence="5">
    <location>
        <begin position="290"/>
        <end position="751"/>
    </location>
</feature>
<dbReference type="Pfam" id="PF07971">
    <property type="entry name" value="Glyco_hydro_92"/>
    <property type="match status" value="1"/>
</dbReference>
<feature type="domain" description="Glycosyl hydrolase family 92 N-terminal" evidence="6">
    <location>
        <begin position="30"/>
        <end position="284"/>
    </location>
</feature>